<dbReference type="RefSeq" id="XP_008718065.1">
    <property type="nucleotide sequence ID" value="XM_008719843.1"/>
</dbReference>
<dbReference type="EMBL" id="KB822721">
    <property type="protein sequence ID" value="ETN39280.1"/>
    <property type="molecule type" value="Genomic_DNA"/>
</dbReference>
<feature type="coiled-coil region" evidence="1">
    <location>
        <begin position="258"/>
        <end position="285"/>
    </location>
</feature>
<protein>
    <submittedName>
        <fullName evidence="2">Uncharacterized protein</fullName>
    </submittedName>
</protein>
<dbReference type="InParanoid" id="W2RSI9"/>
<evidence type="ECO:0000313" key="3">
    <source>
        <dbReference type="Proteomes" id="UP000030752"/>
    </source>
</evidence>
<gene>
    <name evidence="2" type="ORF">HMPREF1541_05503</name>
</gene>
<dbReference type="HOGENOM" id="CLU_966498_0_0_1"/>
<dbReference type="Proteomes" id="UP000030752">
    <property type="component" value="Unassembled WGS sequence"/>
</dbReference>
<keyword evidence="1" id="KW-0175">Coiled coil</keyword>
<accession>W2RSI9</accession>
<organism evidence="2 3">
    <name type="scientific">Cyphellophora europaea (strain CBS 101466)</name>
    <name type="common">Phialophora europaea</name>
    <dbReference type="NCBI Taxonomy" id="1220924"/>
    <lineage>
        <taxon>Eukaryota</taxon>
        <taxon>Fungi</taxon>
        <taxon>Dikarya</taxon>
        <taxon>Ascomycota</taxon>
        <taxon>Pezizomycotina</taxon>
        <taxon>Eurotiomycetes</taxon>
        <taxon>Chaetothyriomycetidae</taxon>
        <taxon>Chaetothyriales</taxon>
        <taxon>Cyphellophoraceae</taxon>
        <taxon>Cyphellophora</taxon>
    </lineage>
</organism>
<evidence type="ECO:0000256" key="1">
    <source>
        <dbReference type="SAM" id="Coils"/>
    </source>
</evidence>
<reference evidence="2 3" key="1">
    <citation type="submission" date="2013-03" db="EMBL/GenBank/DDBJ databases">
        <title>The Genome Sequence of Phialophora europaea CBS 101466.</title>
        <authorList>
            <consortium name="The Broad Institute Genomics Platform"/>
            <person name="Cuomo C."/>
            <person name="de Hoog S."/>
            <person name="Gorbushina A."/>
            <person name="Walker B."/>
            <person name="Young S.K."/>
            <person name="Zeng Q."/>
            <person name="Gargeya S."/>
            <person name="Fitzgerald M."/>
            <person name="Haas B."/>
            <person name="Abouelleil A."/>
            <person name="Allen A.W."/>
            <person name="Alvarado L."/>
            <person name="Arachchi H.M."/>
            <person name="Berlin A.M."/>
            <person name="Chapman S.B."/>
            <person name="Gainer-Dewar J."/>
            <person name="Goldberg J."/>
            <person name="Griggs A."/>
            <person name="Gujja S."/>
            <person name="Hansen M."/>
            <person name="Howarth C."/>
            <person name="Imamovic A."/>
            <person name="Ireland A."/>
            <person name="Larimer J."/>
            <person name="McCowan C."/>
            <person name="Murphy C."/>
            <person name="Pearson M."/>
            <person name="Poon T.W."/>
            <person name="Priest M."/>
            <person name="Roberts A."/>
            <person name="Saif S."/>
            <person name="Shea T."/>
            <person name="Sisk P."/>
            <person name="Sykes S."/>
            <person name="Wortman J."/>
            <person name="Nusbaum C."/>
            <person name="Birren B."/>
        </authorList>
    </citation>
    <scope>NUCLEOTIDE SEQUENCE [LARGE SCALE GENOMIC DNA]</scope>
    <source>
        <strain evidence="2 3">CBS 101466</strain>
    </source>
</reference>
<proteinExistence type="predicted"/>
<evidence type="ECO:0000313" key="2">
    <source>
        <dbReference type="EMBL" id="ETN39280.1"/>
    </source>
</evidence>
<sequence length="288" mass="32854">MPVRGSKSLHQLSLERALDEFENLPSYKVYSLFKDCPQPVRIAVLDRLLTERRTHLKDSLQLEQNVPAADFYKYRMADMDPDVEDDLHLAPQNHNIPHPFLALHERLLALFRNWEKHQTGPNDQGEYTYEGAVSLAPEGSALPYILCDCCSTTSGAKDPNCPKARISTVISYHLLRSRLEFLFGSDLAVFEQLESIDTERWWLVKLRFPDKSKLMFVGSSLGVSFGFGGSKEARKNCEFMLNFLFSNMDFARHRVAFANKFKKSIEELEEEARKVKEAAAAETETANA</sequence>
<dbReference type="VEuPathDB" id="FungiDB:HMPREF1541_05503"/>
<dbReference type="AlphaFoldDB" id="W2RSI9"/>
<name>W2RSI9_CYPE1</name>
<keyword evidence="3" id="KW-1185">Reference proteome</keyword>
<dbReference type="GeneID" id="19972842"/>